<feature type="non-terminal residue" evidence="1">
    <location>
        <position position="1"/>
    </location>
</feature>
<gene>
    <name evidence="1" type="ORF">METZ01_LOCUS260355</name>
</gene>
<proteinExistence type="predicted"/>
<feature type="non-terminal residue" evidence="1">
    <location>
        <position position="67"/>
    </location>
</feature>
<dbReference type="AlphaFoldDB" id="A0A382J9M0"/>
<dbReference type="EMBL" id="UINC01072099">
    <property type="protein sequence ID" value="SVC07501.1"/>
    <property type="molecule type" value="Genomic_DNA"/>
</dbReference>
<protein>
    <submittedName>
        <fullName evidence="1">Uncharacterized protein</fullName>
    </submittedName>
</protein>
<sequence>VIPQGDADEKRGRFAILSLAARGQRNADRPWAAPFPGLLTEGIDDPRSYIFRGIVADCCRAVDVALS</sequence>
<dbReference type="InterPro" id="IPR029058">
    <property type="entry name" value="AB_hydrolase_fold"/>
</dbReference>
<name>A0A382J9M0_9ZZZZ</name>
<evidence type="ECO:0000313" key="1">
    <source>
        <dbReference type="EMBL" id="SVC07501.1"/>
    </source>
</evidence>
<accession>A0A382J9M0</accession>
<organism evidence="1">
    <name type="scientific">marine metagenome</name>
    <dbReference type="NCBI Taxonomy" id="408172"/>
    <lineage>
        <taxon>unclassified sequences</taxon>
        <taxon>metagenomes</taxon>
        <taxon>ecological metagenomes</taxon>
    </lineage>
</organism>
<reference evidence="1" key="1">
    <citation type="submission" date="2018-05" db="EMBL/GenBank/DDBJ databases">
        <authorList>
            <person name="Lanie J.A."/>
            <person name="Ng W.-L."/>
            <person name="Kazmierczak K.M."/>
            <person name="Andrzejewski T.M."/>
            <person name="Davidsen T.M."/>
            <person name="Wayne K.J."/>
            <person name="Tettelin H."/>
            <person name="Glass J.I."/>
            <person name="Rusch D."/>
            <person name="Podicherti R."/>
            <person name="Tsui H.-C.T."/>
            <person name="Winkler M.E."/>
        </authorList>
    </citation>
    <scope>NUCLEOTIDE SEQUENCE</scope>
</reference>
<dbReference type="Gene3D" id="3.40.50.1820">
    <property type="entry name" value="alpha/beta hydrolase"/>
    <property type="match status" value="1"/>
</dbReference>